<comment type="caution">
    <text evidence="2">The sequence shown here is derived from an EMBL/GenBank/DDBJ whole genome shotgun (WGS) entry which is preliminary data.</text>
</comment>
<evidence type="ECO:0000313" key="2">
    <source>
        <dbReference type="EMBL" id="GFT10710.1"/>
    </source>
</evidence>
<reference evidence="2" key="1">
    <citation type="submission" date="2020-08" db="EMBL/GenBank/DDBJ databases">
        <title>Multicomponent nature underlies the extraordinary mechanical properties of spider dragline silk.</title>
        <authorList>
            <person name="Kono N."/>
            <person name="Nakamura H."/>
            <person name="Mori M."/>
            <person name="Yoshida Y."/>
            <person name="Ohtoshi R."/>
            <person name="Malay A.D."/>
            <person name="Moran D.A.P."/>
            <person name="Tomita M."/>
            <person name="Numata K."/>
            <person name="Arakawa K."/>
        </authorList>
    </citation>
    <scope>NUCLEOTIDE SEQUENCE</scope>
</reference>
<evidence type="ECO:0000256" key="1">
    <source>
        <dbReference type="SAM" id="MobiDB-lite"/>
    </source>
</evidence>
<proteinExistence type="predicted"/>
<protein>
    <submittedName>
        <fullName evidence="2">Uncharacterized protein</fullName>
    </submittedName>
</protein>
<dbReference type="Proteomes" id="UP000887013">
    <property type="component" value="Unassembled WGS sequence"/>
</dbReference>
<name>A0A8X6TI07_NEPPI</name>
<accession>A0A8X6TI07</accession>
<gene>
    <name evidence="2" type="ORF">NPIL_215961</name>
</gene>
<dbReference type="AlphaFoldDB" id="A0A8X6TI07"/>
<sequence>MLFRNRCRVISRIRFVSSLTSVMDGEAPDAHIIQMEPCRQKVPFTKGAEELKIPFTAESIGRDLSQRKIYLRKSSLFQCLSLPGIEDVSQEVVYLPDSLNPVKSNNYKQTPTSTTERIYPSTWS</sequence>
<evidence type="ECO:0000313" key="3">
    <source>
        <dbReference type="Proteomes" id="UP000887013"/>
    </source>
</evidence>
<keyword evidence="3" id="KW-1185">Reference proteome</keyword>
<organism evidence="2 3">
    <name type="scientific">Nephila pilipes</name>
    <name type="common">Giant wood spider</name>
    <name type="synonym">Nephila maculata</name>
    <dbReference type="NCBI Taxonomy" id="299642"/>
    <lineage>
        <taxon>Eukaryota</taxon>
        <taxon>Metazoa</taxon>
        <taxon>Ecdysozoa</taxon>
        <taxon>Arthropoda</taxon>
        <taxon>Chelicerata</taxon>
        <taxon>Arachnida</taxon>
        <taxon>Araneae</taxon>
        <taxon>Araneomorphae</taxon>
        <taxon>Entelegynae</taxon>
        <taxon>Araneoidea</taxon>
        <taxon>Nephilidae</taxon>
        <taxon>Nephila</taxon>
    </lineage>
</organism>
<dbReference type="EMBL" id="BMAW01008854">
    <property type="protein sequence ID" value="GFT10710.1"/>
    <property type="molecule type" value="Genomic_DNA"/>
</dbReference>
<feature type="region of interest" description="Disordered" evidence="1">
    <location>
        <begin position="104"/>
        <end position="124"/>
    </location>
</feature>